<feature type="region of interest" description="Disordered" evidence="1">
    <location>
        <begin position="1"/>
        <end position="25"/>
    </location>
</feature>
<dbReference type="RefSeq" id="WP_139034228.1">
    <property type="nucleotide sequence ID" value="NZ_VDDA01000001.1"/>
</dbReference>
<comment type="caution">
    <text evidence="2">The sequence shown here is derived from an EMBL/GenBank/DDBJ whole genome shotgun (WGS) entry which is preliminary data.</text>
</comment>
<dbReference type="Proteomes" id="UP000305267">
    <property type="component" value="Unassembled WGS sequence"/>
</dbReference>
<feature type="region of interest" description="Disordered" evidence="1">
    <location>
        <begin position="52"/>
        <end position="79"/>
    </location>
</feature>
<feature type="compositionally biased region" description="Low complexity" evidence="1">
    <location>
        <begin position="14"/>
        <end position="25"/>
    </location>
</feature>
<accession>A0A5C4LRG5</accession>
<feature type="compositionally biased region" description="Acidic residues" evidence="1">
    <location>
        <begin position="59"/>
        <end position="69"/>
    </location>
</feature>
<keyword evidence="3" id="KW-1185">Reference proteome</keyword>
<dbReference type="AlphaFoldDB" id="A0A5C4LRG5"/>
<evidence type="ECO:0000256" key="1">
    <source>
        <dbReference type="SAM" id="MobiDB-lite"/>
    </source>
</evidence>
<organism evidence="2 3">
    <name type="scientific">Methylobacterium terricola</name>
    <dbReference type="NCBI Taxonomy" id="2583531"/>
    <lineage>
        <taxon>Bacteria</taxon>
        <taxon>Pseudomonadati</taxon>
        <taxon>Pseudomonadota</taxon>
        <taxon>Alphaproteobacteria</taxon>
        <taxon>Hyphomicrobiales</taxon>
        <taxon>Methylobacteriaceae</taxon>
        <taxon>Methylobacterium</taxon>
    </lineage>
</organism>
<dbReference type="OrthoDB" id="7996480at2"/>
<proteinExistence type="predicted"/>
<name>A0A5C4LRG5_9HYPH</name>
<gene>
    <name evidence="2" type="ORF">FF100_03995</name>
</gene>
<reference evidence="2 3" key="1">
    <citation type="submission" date="2019-06" db="EMBL/GenBank/DDBJ databases">
        <title>Genome of Methylobacterium sp. 17Sr1-39.</title>
        <authorList>
            <person name="Seo T."/>
        </authorList>
    </citation>
    <scope>NUCLEOTIDE SEQUENCE [LARGE SCALE GENOMIC DNA]</scope>
    <source>
        <strain evidence="2 3">17Sr1-39</strain>
    </source>
</reference>
<evidence type="ECO:0000313" key="2">
    <source>
        <dbReference type="EMBL" id="TNC16416.1"/>
    </source>
</evidence>
<protein>
    <submittedName>
        <fullName evidence="2">Uncharacterized protein</fullName>
    </submittedName>
</protein>
<dbReference type="EMBL" id="VDDA01000001">
    <property type="protein sequence ID" value="TNC16416.1"/>
    <property type="molecule type" value="Genomic_DNA"/>
</dbReference>
<sequence>MSNVLTFPARQHSAAGATPATAGTALDPEIRDHIERAIEAALETANRLIGILDRADGNPDTEDGGDDEPSLGAPEGHASQVIWLRGSDLDLETTTPETRR</sequence>
<evidence type="ECO:0000313" key="3">
    <source>
        <dbReference type="Proteomes" id="UP000305267"/>
    </source>
</evidence>